<reference evidence="2" key="2">
    <citation type="submission" date="2015-01" db="EMBL/GenBank/DDBJ databases">
        <title>Evolutionary Origins and Diversification of the Mycorrhizal Mutualists.</title>
        <authorList>
            <consortium name="DOE Joint Genome Institute"/>
            <consortium name="Mycorrhizal Genomics Consortium"/>
            <person name="Kohler A."/>
            <person name="Kuo A."/>
            <person name="Nagy L.G."/>
            <person name="Floudas D."/>
            <person name="Copeland A."/>
            <person name="Barry K.W."/>
            <person name="Cichocki N."/>
            <person name="Veneault-Fourrey C."/>
            <person name="LaButti K."/>
            <person name="Lindquist E.A."/>
            <person name="Lipzen A."/>
            <person name="Lundell T."/>
            <person name="Morin E."/>
            <person name="Murat C."/>
            <person name="Riley R."/>
            <person name="Ohm R."/>
            <person name="Sun H."/>
            <person name="Tunlid A."/>
            <person name="Henrissat B."/>
            <person name="Grigoriev I.V."/>
            <person name="Hibbett D.S."/>
            <person name="Martin F."/>
        </authorList>
    </citation>
    <scope>NUCLEOTIDE SEQUENCE [LARGE SCALE GENOMIC DNA]</scope>
    <source>
        <strain evidence="2">UH-Slu-Lm8-n1</strain>
    </source>
</reference>
<dbReference type="EMBL" id="KN835521">
    <property type="protein sequence ID" value="KIK36542.1"/>
    <property type="molecule type" value="Genomic_DNA"/>
</dbReference>
<organism evidence="1 2">
    <name type="scientific">Suillus luteus UH-Slu-Lm8-n1</name>
    <dbReference type="NCBI Taxonomy" id="930992"/>
    <lineage>
        <taxon>Eukaryota</taxon>
        <taxon>Fungi</taxon>
        <taxon>Dikarya</taxon>
        <taxon>Basidiomycota</taxon>
        <taxon>Agaricomycotina</taxon>
        <taxon>Agaricomycetes</taxon>
        <taxon>Agaricomycetidae</taxon>
        <taxon>Boletales</taxon>
        <taxon>Suillineae</taxon>
        <taxon>Suillaceae</taxon>
        <taxon>Suillus</taxon>
    </lineage>
</organism>
<protein>
    <submittedName>
        <fullName evidence="1">Uncharacterized protein</fullName>
    </submittedName>
</protein>
<dbReference type="OrthoDB" id="5569250at2759"/>
<accession>A0A0D0AQK3</accession>
<dbReference type="InParanoid" id="A0A0D0AQK3"/>
<sequence length="207" mass="23155">MPSAWHFSDASNTTCMQHFLSSGIAAAQLSEGGFSVRRKVVDTSHDERATHYGLQGRATNVVPVTSEALPKKYPNIQDGMVARIFLGGASRANEPKILNKVAKVAKAYDSVKGHIPELLWYHTFTNPTSTIRESLGVPKPTTRSRVFYIIIFNKLYPITKLHGKELFDVWYQCILCHVTLEGRGLPSRCQSSKHDVVQDRREAKKVS</sequence>
<dbReference type="HOGENOM" id="CLU_1327155_0_0_1"/>
<evidence type="ECO:0000313" key="1">
    <source>
        <dbReference type="EMBL" id="KIK36542.1"/>
    </source>
</evidence>
<keyword evidence="2" id="KW-1185">Reference proteome</keyword>
<proteinExistence type="predicted"/>
<name>A0A0D0AQK3_9AGAM</name>
<reference evidence="1 2" key="1">
    <citation type="submission" date="2014-04" db="EMBL/GenBank/DDBJ databases">
        <authorList>
            <consortium name="DOE Joint Genome Institute"/>
            <person name="Kuo A."/>
            <person name="Ruytinx J."/>
            <person name="Rineau F."/>
            <person name="Colpaert J."/>
            <person name="Kohler A."/>
            <person name="Nagy L.G."/>
            <person name="Floudas D."/>
            <person name="Copeland A."/>
            <person name="Barry K.W."/>
            <person name="Cichocki N."/>
            <person name="Veneault-Fourrey C."/>
            <person name="LaButti K."/>
            <person name="Lindquist E.A."/>
            <person name="Lipzen A."/>
            <person name="Lundell T."/>
            <person name="Morin E."/>
            <person name="Murat C."/>
            <person name="Sun H."/>
            <person name="Tunlid A."/>
            <person name="Henrissat B."/>
            <person name="Grigoriev I.V."/>
            <person name="Hibbett D.S."/>
            <person name="Martin F."/>
            <person name="Nordberg H.P."/>
            <person name="Cantor M.N."/>
            <person name="Hua S.X."/>
        </authorList>
    </citation>
    <scope>NUCLEOTIDE SEQUENCE [LARGE SCALE GENOMIC DNA]</scope>
    <source>
        <strain evidence="1 2">UH-Slu-Lm8-n1</strain>
    </source>
</reference>
<dbReference type="AlphaFoldDB" id="A0A0D0AQK3"/>
<dbReference type="Proteomes" id="UP000054485">
    <property type="component" value="Unassembled WGS sequence"/>
</dbReference>
<evidence type="ECO:0000313" key="2">
    <source>
        <dbReference type="Proteomes" id="UP000054485"/>
    </source>
</evidence>
<gene>
    <name evidence="1" type="ORF">CY34DRAFT_510383</name>
</gene>